<sequence length="648" mass="74253">MNEVNSHSTKLDRKAKMSRTLYKKNHFLQILFQRNLADSEHRKFSCSEKDLGILPQWKLEDLYPSPDSKEFTNDLDYFNNETVSFEKRWKGHLENAANSSGQESLGTAISEYEKLSELGIKISSYAQLNHYSNLSDPVLGKFYADTMAQLTNISSRLIFFDLEINKLDDVLLEKICGIDPLVAHYFPWIKNIRRYKPHLLDGTLEHLFMETSQTGNEAFVRLYDETSASLRFEVDNVALTLGEVSHRLQESDEQVRKTAAMSMVKTFKENARLFSFITNTLAKDKEISDRWRKYQDPADSRHLSNDVEREVVESLVAAVKSSYSNLAHRYYKLKSQWLGMQQMNFWDRLAPLPDTPQSIIPFTKAKDIVLSAYDDFSPKMSKIAEMFFTNNWIDTPQRPGKASGAFAHPTVPSVHPYILINYLGTPLDVMTLAHEIGHGIHQVLAADQGILMSGTPLTMAETASIFGETLTFQALYKQISNSQERKGLLARKIEDMLATVVRQIAFYDFEYQIHTERRKGELPIERISEIWKSTQTQSLGPSVNLDHGYETLWMMIPHFIHSPFYVYAYAFGNCLVNSLYAIYESGQLKDFQEKYLTLLRAGGSQNYSKMLKPFGINATDPSFWTQGLKIIENLIDDLATMDNNNPIL</sequence>
<dbReference type="Gene3D" id="1.10.1370.20">
    <property type="entry name" value="Oligoendopeptidase f, C-terminal domain"/>
    <property type="match status" value="1"/>
</dbReference>
<dbReference type="GO" id="GO:0006518">
    <property type="term" value="P:peptide metabolic process"/>
    <property type="evidence" value="ECO:0007669"/>
    <property type="project" value="TreeGrafter"/>
</dbReference>
<evidence type="ECO:0000313" key="10">
    <source>
        <dbReference type="Proteomes" id="UP000010799"/>
    </source>
</evidence>
<dbReference type="GO" id="GO:0004222">
    <property type="term" value="F:metalloendopeptidase activity"/>
    <property type="evidence" value="ECO:0007669"/>
    <property type="project" value="InterPro"/>
</dbReference>
<accession>L0EUR6</accession>
<evidence type="ECO:0000256" key="3">
    <source>
        <dbReference type="ARBA" id="ARBA00022801"/>
    </source>
</evidence>
<organism evidence="9 10">
    <name type="scientific">Liberibacter crescens (strain BT-1)</name>
    <dbReference type="NCBI Taxonomy" id="1215343"/>
    <lineage>
        <taxon>Bacteria</taxon>
        <taxon>Pseudomonadati</taxon>
        <taxon>Pseudomonadota</taxon>
        <taxon>Alphaproteobacteria</taxon>
        <taxon>Hyphomicrobiales</taxon>
        <taxon>Rhizobiaceae</taxon>
        <taxon>Liberibacter</taxon>
    </lineage>
</organism>
<dbReference type="InterPro" id="IPR013647">
    <property type="entry name" value="OligopepF_N_dom"/>
</dbReference>
<dbReference type="HOGENOM" id="CLU_021290_3_0_5"/>
<dbReference type="EMBL" id="CP003789">
    <property type="protein sequence ID" value="AGA64575.1"/>
    <property type="molecule type" value="Genomic_DNA"/>
</dbReference>
<dbReference type="GO" id="GO:0046872">
    <property type="term" value="F:metal ion binding"/>
    <property type="evidence" value="ECO:0007669"/>
    <property type="project" value="UniProtKB-UniRule"/>
</dbReference>
<evidence type="ECO:0000259" key="7">
    <source>
        <dbReference type="Pfam" id="PF01432"/>
    </source>
</evidence>
<dbReference type="InterPro" id="IPR001567">
    <property type="entry name" value="Pept_M3A_M3B_dom"/>
</dbReference>
<evidence type="ECO:0000256" key="1">
    <source>
        <dbReference type="ARBA" id="ARBA00022670"/>
    </source>
</evidence>
<evidence type="ECO:0000256" key="4">
    <source>
        <dbReference type="ARBA" id="ARBA00022833"/>
    </source>
</evidence>
<dbReference type="SUPFAM" id="SSF55486">
    <property type="entry name" value="Metalloproteases ('zincins'), catalytic domain"/>
    <property type="match status" value="1"/>
</dbReference>
<dbReference type="KEGG" id="lcc:B488_05830"/>
<dbReference type="Pfam" id="PF01432">
    <property type="entry name" value="Peptidase_M3"/>
    <property type="match status" value="1"/>
</dbReference>
<dbReference type="PANTHER" id="PTHR11804:SF5">
    <property type="entry name" value="OLIGOENDOPEPTIDASE F"/>
    <property type="match status" value="1"/>
</dbReference>
<gene>
    <name evidence="9" type="ordered locus">B488_05830</name>
</gene>
<evidence type="ECO:0000256" key="2">
    <source>
        <dbReference type="ARBA" id="ARBA00022723"/>
    </source>
</evidence>
<evidence type="ECO:0000313" key="9">
    <source>
        <dbReference type="EMBL" id="AGA64575.1"/>
    </source>
</evidence>
<reference evidence="9 10" key="1">
    <citation type="journal article" date="2012" name="Stand. Genomic Sci.">
        <title>Complete genome sequence of Liberibacter crescens BT-1.</title>
        <authorList>
            <person name="Leonard M.T."/>
            <person name="Fagen J.R."/>
            <person name="Davis-Richardson A.G."/>
            <person name="Davis M.J."/>
            <person name="Triplett E.W."/>
        </authorList>
    </citation>
    <scope>NUCLEOTIDE SEQUENCE [LARGE SCALE GENOMIC DNA]</scope>
    <source>
        <strain evidence="9 10">BT-1</strain>
    </source>
</reference>
<dbReference type="Gene3D" id="1.20.140.70">
    <property type="entry name" value="Oligopeptidase f, N-terminal domain"/>
    <property type="match status" value="1"/>
</dbReference>
<keyword evidence="3 6" id="KW-0378">Hydrolase</keyword>
<dbReference type="GO" id="GO:0006508">
    <property type="term" value="P:proteolysis"/>
    <property type="evidence" value="ECO:0007669"/>
    <property type="project" value="UniProtKB-KW"/>
</dbReference>
<dbReference type="InterPro" id="IPR042088">
    <property type="entry name" value="OligoPept_F_C"/>
</dbReference>
<dbReference type="CDD" id="cd09610">
    <property type="entry name" value="M3B_PepF"/>
    <property type="match status" value="1"/>
</dbReference>
<keyword evidence="4 6" id="KW-0862">Zinc</keyword>
<evidence type="ECO:0000259" key="8">
    <source>
        <dbReference type="Pfam" id="PF08439"/>
    </source>
</evidence>
<feature type="domain" description="Oligopeptidase F N-terminal" evidence="8">
    <location>
        <begin position="163"/>
        <end position="232"/>
    </location>
</feature>
<comment type="cofactor">
    <cofactor evidence="6">
        <name>Zn(2+)</name>
        <dbReference type="ChEBI" id="CHEBI:29105"/>
    </cofactor>
    <text evidence="6">Binds 1 zinc ion.</text>
</comment>
<dbReference type="PANTHER" id="PTHR11804">
    <property type="entry name" value="PROTEASE M3 THIMET OLIGOPEPTIDASE-RELATED"/>
    <property type="match status" value="1"/>
</dbReference>
<evidence type="ECO:0000256" key="6">
    <source>
        <dbReference type="RuleBase" id="RU003435"/>
    </source>
</evidence>
<name>L0EUR6_LIBCB</name>
<keyword evidence="5 6" id="KW-0482">Metalloprotease</keyword>
<dbReference type="Proteomes" id="UP000010799">
    <property type="component" value="Chromosome"/>
</dbReference>
<dbReference type="eggNOG" id="COG1164">
    <property type="taxonomic scope" value="Bacteria"/>
</dbReference>
<feature type="domain" description="Peptidase M3A/M3B catalytic" evidence="7">
    <location>
        <begin position="249"/>
        <end position="628"/>
    </location>
</feature>
<dbReference type="InterPro" id="IPR011977">
    <property type="entry name" value="Pept_M3B_clade3"/>
</dbReference>
<dbReference type="PATRIC" id="fig|1215343.11.peg.593"/>
<keyword evidence="2 6" id="KW-0479">Metal-binding</keyword>
<keyword evidence="10" id="KW-1185">Reference proteome</keyword>
<dbReference type="AlphaFoldDB" id="L0EUR6"/>
<keyword evidence="1 6" id="KW-0645">Protease</keyword>
<evidence type="ECO:0000256" key="5">
    <source>
        <dbReference type="ARBA" id="ARBA00023049"/>
    </source>
</evidence>
<dbReference type="Pfam" id="PF08439">
    <property type="entry name" value="Peptidase_M3_N"/>
    <property type="match status" value="1"/>
</dbReference>
<dbReference type="InterPro" id="IPR045090">
    <property type="entry name" value="Pept_M3A_M3B"/>
</dbReference>
<dbReference type="STRING" id="1215343.B488_05830"/>
<dbReference type="NCBIfam" id="TIGR02290">
    <property type="entry name" value="M3_fam_3"/>
    <property type="match status" value="1"/>
</dbReference>
<comment type="similarity">
    <text evidence="6">Belongs to the peptidase M3 family.</text>
</comment>
<protein>
    <submittedName>
        <fullName evidence="9">Oligoendopeptidase F</fullName>
    </submittedName>
</protein>
<proteinExistence type="inferred from homology"/>